<keyword evidence="2" id="KW-1185">Reference proteome</keyword>
<evidence type="ECO:0000256" key="1">
    <source>
        <dbReference type="SAM" id="Phobius"/>
    </source>
</evidence>
<feature type="transmembrane region" description="Helical" evidence="1">
    <location>
        <begin position="153"/>
        <end position="174"/>
    </location>
</feature>
<dbReference type="WBParaSite" id="EEL_0000779301-mRNA-1">
    <property type="protein sequence ID" value="EEL_0000779301-mRNA-1"/>
    <property type="gene ID" value="EEL_0000779301"/>
</dbReference>
<feature type="transmembrane region" description="Helical" evidence="1">
    <location>
        <begin position="41"/>
        <end position="59"/>
    </location>
</feature>
<feature type="transmembrane region" description="Helical" evidence="1">
    <location>
        <begin position="115"/>
        <end position="133"/>
    </location>
</feature>
<name>A0A158Q8J7_9BILA</name>
<keyword evidence="1" id="KW-0812">Transmembrane</keyword>
<accession>A0A158Q8J7</accession>
<keyword evidence="1" id="KW-0472">Membrane</keyword>
<reference evidence="3" key="1">
    <citation type="submission" date="2016-04" db="UniProtKB">
        <authorList>
            <consortium name="WormBaseParasite"/>
        </authorList>
    </citation>
    <scope>IDENTIFICATION</scope>
</reference>
<evidence type="ECO:0000313" key="2">
    <source>
        <dbReference type="Proteomes" id="UP000050640"/>
    </source>
</evidence>
<dbReference type="Proteomes" id="UP000050640">
    <property type="component" value="Unplaced"/>
</dbReference>
<keyword evidence="1" id="KW-1133">Transmembrane helix</keyword>
<evidence type="ECO:0000313" key="3">
    <source>
        <dbReference type="WBParaSite" id="EEL_0000779301-mRNA-1"/>
    </source>
</evidence>
<feature type="transmembrane region" description="Helical" evidence="1">
    <location>
        <begin position="71"/>
        <end position="94"/>
    </location>
</feature>
<proteinExistence type="predicted"/>
<organism evidence="2 3">
    <name type="scientific">Elaeophora elaphi</name>
    <dbReference type="NCBI Taxonomy" id="1147741"/>
    <lineage>
        <taxon>Eukaryota</taxon>
        <taxon>Metazoa</taxon>
        <taxon>Ecdysozoa</taxon>
        <taxon>Nematoda</taxon>
        <taxon>Chromadorea</taxon>
        <taxon>Rhabditida</taxon>
        <taxon>Spirurina</taxon>
        <taxon>Spiruromorpha</taxon>
        <taxon>Filarioidea</taxon>
        <taxon>Onchocercidae</taxon>
        <taxon>Elaeophora</taxon>
    </lineage>
</organism>
<protein>
    <submittedName>
        <fullName evidence="3">Transmembrane protein</fullName>
    </submittedName>
</protein>
<sequence length="304" mass="34800">MSINSRGIASSRYRDAINLISSAVSKRERHLWICSQIHSRIVFLIVQILMIILSVIILINKVSKPLSLDPGWRHFFIAYTLFFGAIAGIWALKLADNMHQKEHRIKKSYFIPPKLIIIPSYVVQVGFITWFAYETFRYLVTNMSSFMEQSPLFLFFGVLIPIGLMWLIILYIFAAEINCFVYVINHTSHQQLAQYQRSVLNTHALNNERHLFDSSSSRNHLLATDTLREYERTKSSESVATVNRNFGGSRKTCNYAETRIEVIPSIHATDNMASCFLECSRKGVSVTNSQLETVTEESSKSTNS</sequence>
<dbReference type="AlphaFoldDB" id="A0A158Q8J7"/>